<dbReference type="EMBL" id="ML119823">
    <property type="protein sequence ID" value="RPA73372.1"/>
    <property type="molecule type" value="Genomic_DNA"/>
</dbReference>
<evidence type="ECO:0000256" key="1">
    <source>
        <dbReference type="SAM" id="MobiDB-lite"/>
    </source>
</evidence>
<name>A0A3N4HH32_ASCIM</name>
<feature type="compositionally biased region" description="Gly residues" evidence="1">
    <location>
        <begin position="98"/>
        <end position="107"/>
    </location>
</feature>
<feature type="compositionally biased region" description="Basic and acidic residues" evidence="1">
    <location>
        <begin position="152"/>
        <end position="172"/>
    </location>
</feature>
<gene>
    <name evidence="2" type="ORF">BJ508DRAFT_334123</name>
</gene>
<keyword evidence="3" id="KW-1185">Reference proteome</keyword>
<feature type="region of interest" description="Disordered" evidence="1">
    <location>
        <begin position="98"/>
        <end position="172"/>
    </location>
</feature>
<dbReference type="Proteomes" id="UP000275078">
    <property type="component" value="Unassembled WGS sequence"/>
</dbReference>
<evidence type="ECO:0000313" key="2">
    <source>
        <dbReference type="EMBL" id="RPA73372.1"/>
    </source>
</evidence>
<organism evidence="2 3">
    <name type="scientific">Ascobolus immersus RN42</name>
    <dbReference type="NCBI Taxonomy" id="1160509"/>
    <lineage>
        <taxon>Eukaryota</taxon>
        <taxon>Fungi</taxon>
        <taxon>Dikarya</taxon>
        <taxon>Ascomycota</taxon>
        <taxon>Pezizomycotina</taxon>
        <taxon>Pezizomycetes</taxon>
        <taxon>Pezizales</taxon>
        <taxon>Ascobolaceae</taxon>
        <taxon>Ascobolus</taxon>
    </lineage>
</organism>
<reference evidence="2 3" key="1">
    <citation type="journal article" date="2018" name="Nat. Ecol. Evol.">
        <title>Pezizomycetes genomes reveal the molecular basis of ectomycorrhizal truffle lifestyle.</title>
        <authorList>
            <person name="Murat C."/>
            <person name="Payen T."/>
            <person name="Noel B."/>
            <person name="Kuo A."/>
            <person name="Morin E."/>
            <person name="Chen J."/>
            <person name="Kohler A."/>
            <person name="Krizsan K."/>
            <person name="Balestrini R."/>
            <person name="Da Silva C."/>
            <person name="Montanini B."/>
            <person name="Hainaut M."/>
            <person name="Levati E."/>
            <person name="Barry K.W."/>
            <person name="Belfiori B."/>
            <person name="Cichocki N."/>
            <person name="Clum A."/>
            <person name="Dockter R.B."/>
            <person name="Fauchery L."/>
            <person name="Guy J."/>
            <person name="Iotti M."/>
            <person name="Le Tacon F."/>
            <person name="Lindquist E.A."/>
            <person name="Lipzen A."/>
            <person name="Malagnac F."/>
            <person name="Mello A."/>
            <person name="Molinier V."/>
            <person name="Miyauchi S."/>
            <person name="Poulain J."/>
            <person name="Riccioni C."/>
            <person name="Rubini A."/>
            <person name="Sitrit Y."/>
            <person name="Splivallo R."/>
            <person name="Traeger S."/>
            <person name="Wang M."/>
            <person name="Zifcakova L."/>
            <person name="Wipf D."/>
            <person name="Zambonelli A."/>
            <person name="Paolocci F."/>
            <person name="Nowrousian M."/>
            <person name="Ottonello S."/>
            <person name="Baldrian P."/>
            <person name="Spatafora J.W."/>
            <person name="Henrissat B."/>
            <person name="Nagy L.G."/>
            <person name="Aury J.M."/>
            <person name="Wincker P."/>
            <person name="Grigoriev I.V."/>
            <person name="Bonfante P."/>
            <person name="Martin F.M."/>
        </authorList>
    </citation>
    <scope>NUCLEOTIDE SEQUENCE [LARGE SCALE GENOMIC DNA]</scope>
    <source>
        <strain evidence="2 3">RN42</strain>
    </source>
</reference>
<sequence length="309" mass="33279">MLSILHFLSVQRLDNSSTSKSSSLLLQVIKLDPAETLDALVLSFQKAVFFRASASTAFQVLGNIFDTSYPGLPPLHAITQVELLTIAFRVITHEGSGGNSSGLIGQGGRERNGNDAGARGTGSGGSTENCENSGDKADETDQEAIGAGEDGGYERMDVDEPDVEESKHDQEERTQVVFMDLPELPLSESLTFTKLRHPQHSSTFSRAPFKLYHGSESVTALSSFLANGVLPGSAAGFYSNQGAPYTAGDIGYAVHYAGRNLAVETMCFLLAGFEREGFSKTEWNGILRDQILMSLEVDKCLVEQILDSI</sequence>
<protein>
    <submittedName>
        <fullName evidence="2">Uncharacterized protein</fullName>
    </submittedName>
</protein>
<accession>A0A3N4HH32</accession>
<dbReference type="AlphaFoldDB" id="A0A3N4HH32"/>
<proteinExistence type="predicted"/>
<evidence type="ECO:0000313" key="3">
    <source>
        <dbReference type="Proteomes" id="UP000275078"/>
    </source>
</evidence>